<dbReference type="Proteomes" id="UP001250656">
    <property type="component" value="Unassembled WGS sequence"/>
</dbReference>
<evidence type="ECO:0000256" key="4">
    <source>
        <dbReference type="ARBA" id="ARBA00023163"/>
    </source>
</evidence>
<evidence type="ECO:0000313" key="7">
    <source>
        <dbReference type="Proteomes" id="UP001250656"/>
    </source>
</evidence>
<evidence type="ECO:0000313" key="6">
    <source>
        <dbReference type="EMBL" id="MDT7828368.1"/>
    </source>
</evidence>
<dbReference type="InterPro" id="IPR013325">
    <property type="entry name" value="RNA_pol_sigma_r2"/>
</dbReference>
<evidence type="ECO:0000256" key="1">
    <source>
        <dbReference type="ARBA" id="ARBA00010641"/>
    </source>
</evidence>
<keyword evidence="7" id="KW-1185">Reference proteome</keyword>
<dbReference type="PANTHER" id="PTHR43133:SF46">
    <property type="entry name" value="RNA POLYMERASE SIGMA-70 FACTOR ECF SUBFAMILY"/>
    <property type="match status" value="1"/>
</dbReference>
<dbReference type="Gene3D" id="1.10.10.10">
    <property type="entry name" value="Winged helix-like DNA-binding domain superfamily/Winged helix DNA-binding domain"/>
    <property type="match status" value="1"/>
</dbReference>
<comment type="caution">
    <text evidence="6">The sequence shown here is derived from an EMBL/GenBank/DDBJ whole genome shotgun (WGS) entry which is preliminary data.</text>
</comment>
<dbReference type="InterPro" id="IPR036388">
    <property type="entry name" value="WH-like_DNA-bd_sf"/>
</dbReference>
<evidence type="ECO:0000256" key="3">
    <source>
        <dbReference type="ARBA" id="ARBA00023082"/>
    </source>
</evidence>
<keyword evidence="4" id="KW-0804">Transcription</keyword>
<dbReference type="InterPro" id="IPR013324">
    <property type="entry name" value="RNA_pol_sigma_r3/r4-like"/>
</dbReference>
<protein>
    <submittedName>
        <fullName evidence="6">Sigma-70 family RNA polymerase sigma factor</fullName>
    </submittedName>
</protein>
<comment type="similarity">
    <text evidence="1">Belongs to the sigma-70 factor family. ECF subfamily.</text>
</comment>
<name>A0ABU3L531_9FLAO</name>
<keyword evidence="3" id="KW-0731">Sigma factor</keyword>
<dbReference type="InterPro" id="IPR013249">
    <property type="entry name" value="RNA_pol_sigma70_r4_t2"/>
</dbReference>
<sequence>MDSNCAKVSKLWTKIQKGNKKALSDLYGMYADVLYQFGKSCSSDSGLVEDAIHDLFLELYIRRKKLPVARNVKNYLFTILKRKIAALSKNRPLVISSEEDPNGKIFRNQELSKETEIMANEEKEELGFLLSNAIDKLTPKQKRGVLMRFYQNSTYEKMALDLGVSIGTARTLIYRSMQNMRRNLS</sequence>
<dbReference type="CDD" id="cd06171">
    <property type="entry name" value="Sigma70_r4"/>
    <property type="match status" value="1"/>
</dbReference>
<dbReference type="Gene3D" id="1.10.1740.10">
    <property type="match status" value="1"/>
</dbReference>
<dbReference type="EMBL" id="JAVTTP010000001">
    <property type="protein sequence ID" value="MDT7828368.1"/>
    <property type="molecule type" value="Genomic_DNA"/>
</dbReference>
<feature type="domain" description="RNA polymerase sigma factor 70 region 4 type 2" evidence="5">
    <location>
        <begin position="130"/>
        <end position="179"/>
    </location>
</feature>
<dbReference type="RefSeq" id="WP_314013652.1">
    <property type="nucleotide sequence ID" value="NZ_JAVTTP010000001.1"/>
</dbReference>
<dbReference type="InterPro" id="IPR039425">
    <property type="entry name" value="RNA_pol_sigma-70-like"/>
</dbReference>
<dbReference type="SUPFAM" id="SSF88946">
    <property type="entry name" value="Sigma2 domain of RNA polymerase sigma factors"/>
    <property type="match status" value="1"/>
</dbReference>
<keyword evidence="2" id="KW-0805">Transcription regulation</keyword>
<proteinExistence type="inferred from homology"/>
<evidence type="ECO:0000256" key="2">
    <source>
        <dbReference type="ARBA" id="ARBA00023015"/>
    </source>
</evidence>
<accession>A0ABU3L531</accession>
<organism evidence="6 7">
    <name type="scientific">Pricia mediterranea</name>
    <dbReference type="NCBI Taxonomy" id="3076079"/>
    <lineage>
        <taxon>Bacteria</taxon>
        <taxon>Pseudomonadati</taxon>
        <taxon>Bacteroidota</taxon>
        <taxon>Flavobacteriia</taxon>
        <taxon>Flavobacteriales</taxon>
        <taxon>Flavobacteriaceae</taxon>
        <taxon>Pricia</taxon>
    </lineage>
</organism>
<dbReference type="InterPro" id="IPR014284">
    <property type="entry name" value="RNA_pol_sigma-70_dom"/>
</dbReference>
<dbReference type="NCBIfam" id="TIGR02937">
    <property type="entry name" value="sigma70-ECF"/>
    <property type="match status" value="1"/>
</dbReference>
<dbReference type="SUPFAM" id="SSF88659">
    <property type="entry name" value="Sigma3 and sigma4 domains of RNA polymerase sigma factors"/>
    <property type="match status" value="1"/>
</dbReference>
<dbReference type="Pfam" id="PF08281">
    <property type="entry name" value="Sigma70_r4_2"/>
    <property type="match status" value="1"/>
</dbReference>
<reference evidence="6 7" key="1">
    <citation type="submission" date="2023-09" db="EMBL/GenBank/DDBJ databases">
        <title>Novel taxa isolated from Blanes Bay.</title>
        <authorList>
            <person name="Rey-Velasco X."/>
            <person name="Lucena T."/>
        </authorList>
    </citation>
    <scope>NUCLEOTIDE SEQUENCE [LARGE SCALE GENOMIC DNA]</scope>
    <source>
        <strain evidence="6 7">S334</strain>
    </source>
</reference>
<gene>
    <name evidence="6" type="ORF">RQM65_06805</name>
</gene>
<dbReference type="PANTHER" id="PTHR43133">
    <property type="entry name" value="RNA POLYMERASE ECF-TYPE SIGMA FACTO"/>
    <property type="match status" value="1"/>
</dbReference>
<evidence type="ECO:0000259" key="5">
    <source>
        <dbReference type="Pfam" id="PF08281"/>
    </source>
</evidence>